<dbReference type="SUPFAM" id="SSF48403">
    <property type="entry name" value="Ankyrin repeat"/>
    <property type="match status" value="1"/>
</dbReference>
<dbReference type="AlphaFoldDB" id="A0A0D2JM39"/>
<proteinExistence type="predicted"/>
<evidence type="ECO:0000313" key="1">
    <source>
        <dbReference type="EMBL" id="KIX85423.1"/>
    </source>
</evidence>
<dbReference type="EMBL" id="ARQD01000001">
    <property type="protein sequence ID" value="KIX85423.1"/>
    <property type="molecule type" value="Genomic_DNA"/>
</dbReference>
<reference evidence="1 2" key="1">
    <citation type="journal article" date="2013" name="Proc. Natl. Acad. Sci. U.S.A.">
        <title>Candidate phylum TM6 genome recovered from a hospital sink biofilm provides genomic insights into this uncultivated phylum.</title>
        <authorList>
            <person name="McLean J.S."/>
            <person name="Lombardo M.J."/>
            <person name="Badger J.H."/>
            <person name="Edlund A."/>
            <person name="Novotny M."/>
            <person name="Yee-Greenbaum J."/>
            <person name="Vyahhi N."/>
            <person name="Hall A.P."/>
            <person name="Yang Y."/>
            <person name="Dupont C.L."/>
            <person name="Ziegler M.G."/>
            <person name="Chitsaz H."/>
            <person name="Allen A.E."/>
            <person name="Yooseph S."/>
            <person name="Tesler G."/>
            <person name="Pevzner P.A."/>
            <person name="Friedman R.M."/>
            <person name="Nealson K.H."/>
            <person name="Venter J.C."/>
            <person name="Lasken R.S."/>
        </authorList>
    </citation>
    <scope>NUCLEOTIDE SEQUENCE [LARGE SCALE GENOMIC DNA]</scope>
    <source>
        <strain evidence="1 2">TM6SC1</strain>
    </source>
</reference>
<gene>
    <name evidence="1" type="ORF">J120_00355</name>
</gene>
<accession>A0A0D2JM39</accession>
<dbReference type="STRING" id="1306947.J120_00355"/>
<sequence length="402" mass="44790">MIRIIQKCIGMIVLITCTMSGAEKTIFRNSNIAKFSYNAPKLKTNLIAGNGPITAAVANLHRSNSTFSSFLKVLSIVTWGAFEHIYTTPVKDETPVQQTEHLQPQVVEPIELSPSFSDDLIDALSRRNFNTALNLVKHPSVTENIVNKLNKLDLTPLWCVVGTFCCSDDEEKQLLELVKALIEKGAQANYVFSKNKNDITHNAFVNACKAGNILIAEYLYKVIYPYGVPIDIGEKSYDNNMLSNLLTETMNSYPGQQGSFREIYKKSNAGKSLTSVQIDKIFEQRMAPVIEFLLEKICYSNTLPVININSLRSDGMGGRIRFSALDLTRMLTKINSDGTIQKLDLIENILLKHGAKEKDLNSLESSIPDLGDLNHEEAPKVTVVPGFTERVRLALDQSYHGN</sequence>
<name>A0A0D2JM39_9BACT</name>
<comment type="caution">
    <text evidence="1">The sequence shown here is derived from an EMBL/GenBank/DDBJ whole genome shotgun (WGS) entry which is preliminary data.</text>
</comment>
<evidence type="ECO:0000313" key="2">
    <source>
        <dbReference type="Proteomes" id="UP000032214"/>
    </source>
</evidence>
<dbReference type="InterPro" id="IPR036770">
    <property type="entry name" value="Ankyrin_rpt-contain_sf"/>
</dbReference>
<organism evidence="1 2">
    <name type="scientific">candidate division TM6 bacterium JCVI TM6SC1</name>
    <dbReference type="NCBI Taxonomy" id="1306947"/>
    <lineage>
        <taxon>Bacteria</taxon>
        <taxon>Candidatus Babelota</taxon>
        <taxon>Vermiphilus</taxon>
    </lineage>
</organism>
<keyword evidence="2" id="KW-1185">Reference proteome</keyword>
<protein>
    <submittedName>
        <fullName evidence="1">Uncharacterized protein</fullName>
    </submittedName>
</protein>
<dbReference type="Proteomes" id="UP000032214">
    <property type="component" value="Unassembled WGS sequence"/>
</dbReference>